<accession>A0AB39CEH3</accession>
<proteinExistence type="predicted"/>
<protein>
    <submittedName>
        <fullName evidence="1">Uncharacterized protein</fullName>
    </submittedName>
</protein>
<reference evidence="1" key="1">
    <citation type="submission" date="2024-07" db="EMBL/GenBank/DDBJ databases">
        <authorList>
            <person name="Bringhurst R.M."/>
            <person name="Homer T.E."/>
        </authorList>
    </citation>
    <scope>NUCLEOTIDE SEQUENCE</scope>
</reference>
<name>A0AB39CEH3_9VIRU</name>
<sequence length="108" mass="12408">MSLFQCEHCGCCENTALAAQGFKVSFMQQLFDWSYAPERKGKLLCSACGPVKYRSGEPTEYGKWHGEFPRNFLPMGQFKTNDRGNLEHIEHGNEDFMAYEIPKPDHIK</sequence>
<organism evidence="1">
    <name type="scientific">Pseudomonas phage HRDY3</name>
    <dbReference type="NCBI Taxonomy" id="3236930"/>
    <lineage>
        <taxon>Viruses</taxon>
    </lineage>
</organism>
<evidence type="ECO:0000313" key="1">
    <source>
        <dbReference type="EMBL" id="XDJ15274.1"/>
    </source>
</evidence>
<dbReference type="EMBL" id="PQ015379">
    <property type="protein sequence ID" value="XDJ15274.1"/>
    <property type="molecule type" value="Genomic_DNA"/>
</dbReference>